<evidence type="ECO:0000313" key="2">
    <source>
        <dbReference type="EMBL" id="GFN87478.1"/>
    </source>
</evidence>
<organism evidence="2 3">
    <name type="scientific">Plakobranchus ocellatus</name>
    <dbReference type="NCBI Taxonomy" id="259542"/>
    <lineage>
        <taxon>Eukaryota</taxon>
        <taxon>Metazoa</taxon>
        <taxon>Spiralia</taxon>
        <taxon>Lophotrochozoa</taxon>
        <taxon>Mollusca</taxon>
        <taxon>Gastropoda</taxon>
        <taxon>Heterobranchia</taxon>
        <taxon>Euthyneura</taxon>
        <taxon>Panpulmonata</taxon>
        <taxon>Sacoglossa</taxon>
        <taxon>Placobranchoidea</taxon>
        <taxon>Plakobranchidae</taxon>
        <taxon>Plakobranchus</taxon>
    </lineage>
</organism>
<comment type="caution">
    <text evidence="2">The sequence shown here is derived from an EMBL/GenBank/DDBJ whole genome shotgun (WGS) entry which is preliminary data.</text>
</comment>
<dbReference type="InterPro" id="IPR041588">
    <property type="entry name" value="Integrase_H2C2"/>
</dbReference>
<dbReference type="Gene3D" id="3.30.420.10">
    <property type="entry name" value="Ribonuclease H-like superfamily/Ribonuclease H"/>
    <property type="match status" value="1"/>
</dbReference>
<dbReference type="InterPro" id="IPR012337">
    <property type="entry name" value="RNaseH-like_sf"/>
</dbReference>
<dbReference type="InterPro" id="IPR050951">
    <property type="entry name" value="Retrovirus_Pol_polyprotein"/>
</dbReference>
<feature type="domain" description="Integrase catalytic" evidence="1">
    <location>
        <begin position="173"/>
        <end position="245"/>
    </location>
</feature>
<dbReference type="Pfam" id="PF17921">
    <property type="entry name" value="Integrase_H2C2"/>
    <property type="match status" value="1"/>
</dbReference>
<dbReference type="PROSITE" id="PS50994">
    <property type="entry name" value="INTEGRASE"/>
    <property type="match status" value="1"/>
</dbReference>
<gene>
    <name evidence="2" type="ORF">PoB_001398400</name>
</gene>
<evidence type="ECO:0000259" key="1">
    <source>
        <dbReference type="PROSITE" id="PS50994"/>
    </source>
</evidence>
<reference evidence="2 3" key="1">
    <citation type="journal article" date="2021" name="Elife">
        <title>Chloroplast acquisition without the gene transfer in kleptoplastic sea slugs, Plakobranchus ocellatus.</title>
        <authorList>
            <person name="Maeda T."/>
            <person name="Takahashi S."/>
            <person name="Yoshida T."/>
            <person name="Shimamura S."/>
            <person name="Takaki Y."/>
            <person name="Nagai Y."/>
            <person name="Toyoda A."/>
            <person name="Suzuki Y."/>
            <person name="Arimoto A."/>
            <person name="Ishii H."/>
            <person name="Satoh N."/>
            <person name="Nishiyama T."/>
            <person name="Hasebe M."/>
            <person name="Maruyama T."/>
            <person name="Minagawa J."/>
            <person name="Obokata J."/>
            <person name="Shigenobu S."/>
        </authorList>
    </citation>
    <scope>NUCLEOTIDE SEQUENCE [LARGE SCALE GENOMIC DNA]</scope>
</reference>
<dbReference type="PANTHER" id="PTHR37984">
    <property type="entry name" value="PROTEIN CBG26694"/>
    <property type="match status" value="1"/>
</dbReference>
<dbReference type="GO" id="GO:0003676">
    <property type="term" value="F:nucleic acid binding"/>
    <property type="evidence" value="ECO:0007669"/>
    <property type="project" value="InterPro"/>
</dbReference>
<dbReference type="FunFam" id="1.10.340.70:FF:000003">
    <property type="entry name" value="Protein CBG25708"/>
    <property type="match status" value="1"/>
</dbReference>
<keyword evidence="3" id="KW-1185">Reference proteome</keyword>
<dbReference type="Proteomes" id="UP000735302">
    <property type="component" value="Unassembled WGS sequence"/>
</dbReference>
<sequence>MCSNSYKPGRNEANPADYLSRHLFTQPTKDNDGENYIRYVTNTAVPNALTLEEVRDATSQDSQLQAVMTAITTGKWTANPLSTYKTLKDELSAHDGVILRQNRIVIPEVLQEQVVKLAHASHQGVVKTKQLIREKVWFPGIDKMVEDHLKGCLPCQASVNIPKQRDPLHMSPLPKRPWDELYVDFAGPFPTGEHLLIVIDDYSRFPEVEIVNSTSARSMTPNLNHIFARFGTPNVLKSDNFTIVR</sequence>
<dbReference type="PANTHER" id="PTHR37984:SF11">
    <property type="entry name" value="INTEGRASE CATALYTIC DOMAIN-CONTAINING PROTEIN"/>
    <property type="match status" value="1"/>
</dbReference>
<dbReference type="InterPro" id="IPR001584">
    <property type="entry name" value="Integrase_cat-core"/>
</dbReference>
<dbReference type="SUPFAM" id="SSF53098">
    <property type="entry name" value="Ribonuclease H-like"/>
    <property type="match status" value="1"/>
</dbReference>
<dbReference type="InterPro" id="IPR036397">
    <property type="entry name" value="RNaseH_sf"/>
</dbReference>
<dbReference type="Gene3D" id="1.10.340.70">
    <property type="match status" value="1"/>
</dbReference>
<dbReference type="AlphaFoldDB" id="A0AAV3YWP4"/>
<protein>
    <submittedName>
        <fullName evidence="2">Transposon ty3-g Gag-Pol polyprotein</fullName>
    </submittedName>
</protein>
<proteinExistence type="predicted"/>
<evidence type="ECO:0000313" key="3">
    <source>
        <dbReference type="Proteomes" id="UP000735302"/>
    </source>
</evidence>
<accession>A0AAV3YWP4</accession>
<dbReference type="GO" id="GO:0015074">
    <property type="term" value="P:DNA integration"/>
    <property type="evidence" value="ECO:0007669"/>
    <property type="project" value="InterPro"/>
</dbReference>
<name>A0AAV3YWP4_9GAST</name>
<dbReference type="EMBL" id="BLXT01001714">
    <property type="protein sequence ID" value="GFN87478.1"/>
    <property type="molecule type" value="Genomic_DNA"/>
</dbReference>